<dbReference type="AlphaFoldDB" id="E4U0J3"/>
<evidence type="ECO:0000256" key="9">
    <source>
        <dbReference type="ARBA" id="ARBA00041656"/>
    </source>
</evidence>
<protein>
    <recommendedName>
        <fullName evidence="7">U8 snoRNA-decapping enzyme</fullName>
        <ecNumber evidence="6">3.6.1.64</ecNumber>
    </recommendedName>
    <alternativeName>
        <fullName evidence="10">IDP phosphatase</fullName>
    </alternativeName>
    <alternativeName>
        <fullName evidence="8">Inosine diphosphate phosphatase</fullName>
    </alternativeName>
    <alternativeName>
        <fullName evidence="9">Nucleoside diphosphate-linked moiety X motif 16</fullName>
    </alternativeName>
    <alternativeName>
        <fullName evidence="11">m7GpppN-mRNA hydrolase</fullName>
    </alternativeName>
</protein>
<accession>E4U0J3</accession>
<name>E4U0J3_SULKY</name>
<dbReference type="PROSITE" id="PS51462">
    <property type="entry name" value="NUDIX"/>
    <property type="match status" value="1"/>
</dbReference>
<reference evidence="16 17" key="1">
    <citation type="journal article" date="2012" name="Stand. Genomic Sci.">
        <title>Complete genome sequence of the sulfur compounds oxidizing chemolithoautotroph Sulfuricurvum kujiense type strain (YK-1(T)).</title>
        <authorList>
            <person name="Han C."/>
            <person name="Kotsyurbenko O."/>
            <person name="Chertkov O."/>
            <person name="Held B."/>
            <person name="Lapidus A."/>
            <person name="Nolan M."/>
            <person name="Lucas S."/>
            <person name="Hammon N."/>
            <person name="Deshpande S."/>
            <person name="Cheng J.F."/>
            <person name="Tapia R."/>
            <person name="Goodwin L.A."/>
            <person name="Pitluck S."/>
            <person name="Liolios K."/>
            <person name="Pagani I."/>
            <person name="Ivanova N."/>
            <person name="Mavromatis K."/>
            <person name="Mikhailova N."/>
            <person name="Pati A."/>
            <person name="Chen A."/>
            <person name="Palaniappan K."/>
            <person name="Land M."/>
            <person name="Hauser L."/>
            <person name="Chang Y.J."/>
            <person name="Jeffries C.D."/>
            <person name="Brambilla E.M."/>
            <person name="Rohde M."/>
            <person name="Spring S."/>
            <person name="Sikorski J."/>
            <person name="Goker M."/>
            <person name="Woyke T."/>
            <person name="Bristow J."/>
            <person name="Eisen J.A."/>
            <person name="Markowitz V."/>
            <person name="Hugenholtz P."/>
            <person name="Kyrpides N.C."/>
            <person name="Klenk H.P."/>
            <person name="Detter J.C."/>
        </authorList>
    </citation>
    <scope>NUCLEOTIDE SEQUENCE [LARGE SCALE GENOMIC DNA]</scope>
    <source>
        <strain evidence="17">ATCC BAA-921 / DSM 16994 / JCM 11577 / YK-1</strain>
    </source>
</reference>
<dbReference type="SUPFAM" id="SSF55811">
    <property type="entry name" value="Nudix"/>
    <property type="match status" value="1"/>
</dbReference>
<dbReference type="PRINTS" id="PR00502">
    <property type="entry name" value="NUDIXFAMILY"/>
</dbReference>
<dbReference type="InterPro" id="IPR015797">
    <property type="entry name" value="NUDIX_hydrolase-like_dom_sf"/>
</dbReference>
<evidence type="ECO:0000256" key="12">
    <source>
        <dbReference type="ARBA" id="ARBA00047661"/>
    </source>
</evidence>
<evidence type="ECO:0000256" key="11">
    <source>
        <dbReference type="ARBA" id="ARBA00043162"/>
    </source>
</evidence>
<evidence type="ECO:0000256" key="10">
    <source>
        <dbReference type="ARBA" id="ARBA00042015"/>
    </source>
</evidence>
<dbReference type="InterPro" id="IPR020084">
    <property type="entry name" value="NUDIX_hydrolase_CS"/>
</dbReference>
<evidence type="ECO:0000313" key="17">
    <source>
        <dbReference type="Proteomes" id="UP000008721"/>
    </source>
</evidence>
<sequence>MKTQRVPFGQTSPHKKNAVFLAIYVDAISPWKYFKDDMQHFKCPALIMIDRWDGRMGFPGGTVNEGETLLEALVREIKEEIGITIKPEKVHPIASHENRIVTHFYGLKVLEAEFLHIYYHILNNFSRSILLHAYEEGDNSHFMSEITGIKIVPLLQHENKGINRFIENAFAGATREDLLVLLKEIFGIEI</sequence>
<comment type="catalytic activity">
    <reaction evidence="12">
        <text>a 5'-end (N(7)-methyl 5'-triphosphoguanosine)-ribonucleoside in mRNA + H2O = N(7)-methyl-GDP + a 5'-end phospho-ribonucleoside in mRNA + 2 H(+)</text>
        <dbReference type="Rhea" id="RHEA:67484"/>
        <dbReference type="Rhea" id="RHEA-COMP:15692"/>
        <dbReference type="Rhea" id="RHEA-COMP:17167"/>
        <dbReference type="ChEBI" id="CHEBI:15377"/>
        <dbReference type="ChEBI" id="CHEBI:15378"/>
        <dbReference type="ChEBI" id="CHEBI:63714"/>
        <dbReference type="ChEBI" id="CHEBI:138282"/>
        <dbReference type="ChEBI" id="CHEBI:156461"/>
        <dbReference type="EC" id="3.6.1.62"/>
    </reaction>
    <physiologicalReaction direction="left-to-right" evidence="12">
        <dbReference type="Rhea" id="RHEA:67485"/>
    </physiologicalReaction>
</comment>
<dbReference type="PROSITE" id="PS00893">
    <property type="entry name" value="NUDIX_BOX"/>
    <property type="match status" value="1"/>
</dbReference>
<dbReference type="EC" id="3.6.1.64" evidence="6"/>
<evidence type="ECO:0000256" key="4">
    <source>
        <dbReference type="ARBA" id="ARBA00023080"/>
    </source>
</evidence>
<dbReference type="RefSeq" id="WP_013460507.1">
    <property type="nucleotide sequence ID" value="NC_014762.1"/>
</dbReference>
<evidence type="ECO:0000256" key="3">
    <source>
        <dbReference type="ARBA" id="ARBA00022884"/>
    </source>
</evidence>
<dbReference type="GO" id="GO:0006402">
    <property type="term" value="P:mRNA catabolic process"/>
    <property type="evidence" value="ECO:0007669"/>
    <property type="project" value="TreeGrafter"/>
</dbReference>
<dbReference type="eggNOG" id="COG1051">
    <property type="taxonomic scope" value="Bacteria"/>
</dbReference>
<dbReference type="GO" id="GO:1990003">
    <property type="term" value="F:IDP phosphatase activity"/>
    <property type="evidence" value="ECO:0007669"/>
    <property type="project" value="UniProtKB-EC"/>
</dbReference>
<dbReference type="STRING" id="709032.Sulku_1649"/>
<dbReference type="GO" id="GO:0140933">
    <property type="term" value="F:5'-(N(7)-methylguanosine 5'-triphospho)-[mRNA] hydrolase activity"/>
    <property type="evidence" value="ECO:0007669"/>
    <property type="project" value="UniProtKB-EC"/>
</dbReference>
<dbReference type="PANTHER" id="PTHR31699:SF1">
    <property type="entry name" value="U8 SNORNA-DECAPPING ENZYME"/>
    <property type="match status" value="1"/>
</dbReference>
<evidence type="ECO:0000256" key="14">
    <source>
        <dbReference type="ARBA" id="ARBA00048945"/>
    </source>
</evidence>
<dbReference type="PANTHER" id="PTHR31699">
    <property type="entry name" value="NUDIX T16 FAMILY MEMBER"/>
    <property type="match status" value="1"/>
</dbReference>
<evidence type="ECO:0000256" key="1">
    <source>
        <dbReference type="ARBA" id="ARBA00001941"/>
    </source>
</evidence>
<dbReference type="InterPro" id="IPR020476">
    <property type="entry name" value="Nudix_hydrolase"/>
</dbReference>
<comment type="similarity">
    <text evidence="5">Belongs to the Nudix hydrolase family. NUDT16 subfamily.</text>
</comment>
<dbReference type="HOGENOM" id="CLU_1425645_0_0_7"/>
<keyword evidence="17" id="KW-1185">Reference proteome</keyword>
<evidence type="ECO:0000256" key="8">
    <source>
        <dbReference type="ARBA" id="ARBA00041450"/>
    </source>
</evidence>
<evidence type="ECO:0000256" key="13">
    <source>
        <dbReference type="ARBA" id="ARBA00047875"/>
    </source>
</evidence>
<comment type="catalytic activity">
    <reaction evidence="13">
        <text>IDP + H2O = IMP + phosphate + H(+)</text>
        <dbReference type="Rhea" id="RHEA:35207"/>
        <dbReference type="ChEBI" id="CHEBI:15377"/>
        <dbReference type="ChEBI" id="CHEBI:15378"/>
        <dbReference type="ChEBI" id="CHEBI:43474"/>
        <dbReference type="ChEBI" id="CHEBI:58053"/>
        <dbReference type="ChEBI" id="CHEBI:58280"/>
        <dbReference type="EC" id="3.6.1.64"/>
    </reaction>
    <physiologicalReaction direction="left-to-right" evidence="13">
        <dbReference type="Rhea" id="RHEA:35208"/>
    </physiologicalReaction>
</comment>
<organism evidence="16 17">
    <name type="scientific">Sulfuricurvum kujiense (strain ATCC BAA-921 / DSM 16994 / JCM 11577 / YK-1)</name>
    <dbReference type="NCBI Taxonomy" id="709032"/>
    <lineage>
        <taxon>Bacteria</taxon>
        <taxon>Pseudomonadati</taxon>
        <taxon>Campylobacterota</taxon>
        <taxon>Epsilonproteobacteria</taxon>
        <taxon>Campylobacterales</taxon>
        <taxon>Sulfurimonadaceae</taxon>
        <taxon>Sulfuricurvum</taxon>
    </lineage>
</organism>
<dbReference type="InterPro" id="IPR000086">
    <property type="entry name" value="NUDIX_hydrolase_dom"/>
</dbReference>
<comment type="catalytic activity">
    <reaction evidence="14">
        <text>dIDP + H2O = dIMP + phosphate + H(+)</text>
        <dbReference type="Rhea" id="RHEA:35211"/>
        <dbReference type="ChEBI" id="CHEBI:15377"/>
        <dbReference type="ChEBI" id="CHEBI:15378"/>
        <dbReference type="ChEBI" id="CHEBI:43474"/>
        <dbReference type="ChEBI" id="CHEBI:61194"/>
        <dbReference type="ChEBI" id="CHEBI:62286"/>
        <dbReference type="EC" id="3.6.1.64"/>
    </reaction>
    <physiologicalReaction direction="left-to-right" evidence="14">
        <dbReference type="Rhea" id="RHEA:35212"/>
    </physiologicalReaction>
</comment>
<dbReference type="EMBL" id="CP002355">
    <property type="protein sequence ID" value="ADR34310.1"/>
    <property type="molecule type" value="Genomic_DNA"/>
</dbReference>
<dbReference type="Gene3D" id="3.90.79.10">
    <property type="entry name" value="Nucleoside Triphosphate Pyrophosphohydrolase"/>
    <property type="match status" value="1"/>
</dbReference>
<dbReference type="KEGG" id="sku:Sulku_1649"/>
<dbReference type="InterPro" id="IPR054754">
    <property type="entry name" value="NudT16"/>
</dbReference>
<evidence type="ECO:0000256" key="2">
    <source>
        <dbReference type="ARBA" id="ARBA00022801"/>
    </source>
</evidence>
<keyword evidence="2 16" id="KW-0378">Hydrolase</keyword>
<dbReference type="Proteomes" id="UP000008721">
    <property type="component" value="Chromosome"/>
</dbReference>
<evidence type="ECO:0000259" key="15">
    <source>
        <dbReference type="PROSITE" id="PS51462"/>
    </source>
</evidence>
<dbReference type="Pfam" id="PF22327">
    <property type="entry name" value="Nudt16-like"/>
    <property type="match status" value="1"/>
</dbReference>
<evidence type="ECO:0000313" key="16">
    <source>
        <dbReference type="EMBL" id="ADR34310.1"/>
    </source>
</evidence>
<feature type="domain" description="Nudix hydrolase" evidence="15">
    <location>
        <begin position="14"/>
        <end position="176"/>
    </location>
</feature>
<proteinExistence type="inferred from homology"/>
<evidence type="ECO:0000256" key="7">
    <source>
        <dbReference type="ARBA" id="ARBA00039871"/>
    </source>
</evidence>
<evidence type="ECO:0000256" key="6">
    <source>
        <dbReference type="ARBA" id="ARBA00038899"/>
    </source>
</evidence>
<comment type="cofactor">
    <cofactor evidence="1">
        <name>Co(2+)</name>
        <dbReference type="ChEBI" id="CHEBI:48828"/>
    </cofactor>
</comment>
<dbReference type="GO" id="GO:0030515">
    <property type="term" value="F:snoRNA binding"/>
    <property type="evidence" value="ECO:0007669"/>
    <property type="project" value="TreeGrafter"/>
</dbReference>
<evidence type="ECO:0000256" key="5">
    <source>
        <dbReference type="ARBA" id="ARBA00038173"/>
    </source>
</evidence>
<dbReference type="GO" id="GO:0016077">
    <property type="term" value="P:sno(s)RNA catabolic process"/>
    <property type="evidence" value="ECO:0007669"/>
    <property type="project" value="TreeGrafter"/>
</dbReference>
<dbReference type="GO" id="GO:0009117">
    <property type="term" value="P:nucleotide metabolic process"/>
    <property type="evidence" value="ECO:0007669"/>
    <property type="project" value="UniProtKB-KW"/>
</dbReference>
<gene>
    <name evidence="16" type="ordered locus">Sulku_1649</name>
</gene>
<keyword evidence="4" id="KW-0546">Nucleotide metabolism</keyword>
<keyword evidence="3" id="KW-0694">RNA-binding</keyword>
<dbReference type="GO" id="GO:1990174">
    <property type="term" value="F:phosphodiesterase decapping endonuclease activity"/>
    <property type="evidence" value="ECO:0007669"/>
    <property type="project" value="TreeGrafter"/>
</dbReference>